<evidence type="ECO:0000256" key="2">
    <source>
        <dbReference type="SAM" id="SignalP"/>
    </source>
</evidence>
<dbReference type="OrthoDB" id="7974733at2"/>
<organism evidence="3 4">
    <name type="scientific">Methylobacterium pseudosasicola</name>
    <dbReference type="NCBI Taxonomy" id="582667"/>
    <lineage>
        <taxon>Bacteria</taxon>
        <taxon>Pseudomonadati</taxon>
        <taxon>Pseudomonadota</taxon>
        <taxon>Alphaproteobacteria</taxon>
        <taxon>Hyphomicrobiales</taxon>
        <taxon>Methylobacteriaceae</taxon>
        <taxon>Methylobacterium</taxon>
    </lineage>
</organism>
<keyword evidence="1" id="KW-0812">Transmembrane</keyword>
<evidence type="ECO:0008006" key="5">
    <source>
        <dbReference type="Google" id="ProtNLM"/>
    </source>
</evidence>
<protein>
    <recommendedName>
        <fullName evidence="5">VWA domain-containing protein</fullName>
    </recommendedName>
</protein>
<dbReference type="EMBL" id="FOTK01000013">
    <property type="protein sequence ID" value="SFL88265.1"/>
    <property type="molecule type" value="Genomic_DNA"/>
</dbReference>
<gene>
    <name evidence="3" type="ORF">SAMN05192568_101333</name>
</gene>
<dbReference type="Proteomes" id="UP000199048">
    <property type="component" value="Unassembled WGS sequence"/>
</dbReference>
<proteinExistence type="predicted"/>
<keyword evidence="4" id="KW-1185">Reference proteome</keyword>
<name>A0A1I4LB49_9HYPH</name>
<evidence type="ECO:0000313" key="4">
    <source>
        <dbReference type="Proteomes" id="UP000199048"/>
    </source>
</evidence>
<feature type="signal peptide" evidence="2">
    <location>
        <begin position="1"/>
        <end position="21"/>
    </location>
</feature>
<keyword evidence="1" id="KW-1133">Transmembrane helix</keyword>
<keyword evidence="1" id="KW-0472">Membrane</keyword>
<reference evidence="4" key="1">
    <citation type="submission" date="2016-10" db="EMBL/GenBank/DDBJ databases">
        <authorList>
            <person name="Varghese N."/>
            <person name="Submissions S."/>
        </authorList>
    </citation>
    <scope>NUCLEOTIDE SEQUENCE [LARGE SCALE GENOMIC DNA]</scope>
    <source>
        <strain evidence="4">BL36</strain>
    </source>
</reference>
<evidence type="ECO:0000256" key="1">
    <source>
        <dbReference type="SAM" id="Phobius"/>
    </source>
</evidence>
<evidence type="ECO:0000313" key="3">
    <source>
        <dbReference type="EMBL" id="SFL88265.1"/>
    </source>
</evidence>
<dbReference type="AlphaFoldDB" id="A0A1I4LB49"/>
<sequence>MSVLLRAVLALVLLLCGRAWAEAPVRQVFLVQDSGWMEPFLTAEGSQFRPLVEALVAAARVPGGEIAVATFDQDGQVPGRPSPRILYEGAYEAARVRAAIASIDLPRKAGSAAYADADFNGALLGAIRTGLRGRDGVIWMVTNNKNSPGNSAEVERNTAAFYVALRESDAISRIVAYPVRMPLKGRNFSEGGFVIYGIGYGAAGDRALEAAVTAPGLTALFSHPPVSLKPVLAGGLTLRFDRIDTGGLQAGLENGVLVVSGADATAGTALRLTAHLHNGLYPQRVAAARLALSWSEVGTEAGLAQAAVSPAEITDLAPQAESGPLAVVLTLPPIPRPAGLAGLLSDGRTVDGTLTLRLADLRLALDPAFLDRVRPIFGSGLLSGDQMGGAAGDARAVEGRLPGLFRDYRGVSEASVSLPVRIEAAFSPWPLIAAASGALALAGAAGLGALALARARVQTVMLGTVPKRVSLRPYRTQTLRAPDGSRWQVRAGLWGPACATRLQEPGPGA</sequence>
<feature type="transmembrane region" description="Helical" evidence="1">
    <location>
        <begin position="429"/>
        <end position="453"/>
    </location>
</feature>
<accession>A0A1I4LB49</accession>
<dbReference type="STRING" id="582667.SAMN05192568_101333"/>
<feature type="chain" id="PRO_5011739417" description="VWA domain-containing protein" evidence="2">
    <location>
        <begin position="22"/>
        <end position="509"/>
    </location>
</feature>
<dbReference type="RefSeq" id="WP_092041559.1">
    <property type="nucleotide sequence ID" value="NZ_FOTK01000013.1"/>
</dbReference>
<keyword evidence="2" id="KW-0732">Signal</keyword>